<protein>
    <recommendedName>
        <fullName evidence="6 13">Dihydropteroate synthase</fullName>
        <shortName evidence="13">DHPS</shortName>
        <ecNumber evidence="5 13">2.5.1.15</ecNumber>
    </recommendedName>
    <alternativeName>
        <fullName evidence="11 13">Dihydropteroate pyrophosphorylase</fullName>
    </alternativeName>
</protein>
<keyword evidence="9 13" id="KW-0460">Magnesium</keyword>
<dbReference type="Proteomes" id="UP000243591">
    <property type="component" value="Chromosome"/>
</dbReference>
<dbReference type="GO" id="GO:0046872">
    <property type="term" value="F:metal ion binding"/>
    <property type="evidence" value="ECO:0007669"/>
    <property type="project" value="UniProtKB-KW"/>
</dbReference>
<dbReference type="InterPro" id="IPR006390">
    <property type="entry name" value="DHP_synth_dom"/>
</dbReference>
<gene>
    <name evidence="15" type="primary">folP</name>
    <name evidence="15" type="ORF">CNY62_06240</name>
</gene>
<dbReference type="GO" id="GO:0046656">
    <property type="term" value="P:folic acid biosynthetic process"/>
    <property type="evidence" value="ECO:0007669"/>
    <property type="project" value="UniProtKB-KW"/>
</dbReference>
<evidence type="ECO:0000256" key="10">
    <source>
        <dbReference type="ARBA" id="ARBA00022909"/>
    </source>
</evidence>
<evidence type="ECO:0000256" key="2">
    <source>
        <dbReference type="ARBA" id="ARBA00001946"/>
    </source>
</evidence>
<evidence type="ECO:0000256" key="6">
    <source>
        <dbReference type="ARBA" id="ARBA00016919"/>
    </source>
</evidence>
<dbReference type="PROSITE" id="PS50972">
    <property type="entry name" value="PTERIN_BINDING"/>
    <property type="match status" value="1"/>
</dbReference>
<dbReference type="PROSITE" id="PS00792">
    <property type="entry name" value="DHPS_1"/>
    <property type="match status" value="1"/>
</dbReference>
<feature type="domain" description="Pterin-binding" evidence="14">
    <location>
        <begin position="11"/>
        <end position="258"/>
    </location>
</feature>
<dbReference type="FunFam" id="3.20.20.20:FF:000006">
    <property type="entry name" value="Dihydropteroate synthase"/>
    <property type="match status" value="1"/>
</dbReference>
<evidence type="ECO:0000256" key="1">
    <source>
        <dbReference type="ARBA" id="ARBA00000012"/>
    </source>
</evidence>
<dbReference type="Pfam" id="PF00809">
    <property type="entry name" value="Pterin_bind"/>
    <property type="match status" value="1"/>
</dbReference>
<dbReference type="GO" id="GO:0004156">
    <property type="term" value="F:dihydropteroate synthase activity"/>
    <property type="evidence" value="ECO:0007669"/>
    <property type="project" value="UniProtKB-EC"/>
</dbReference>
<evidence type="ECO:0000256" key="11">
    <source>
        <dbReference type="ARBA" id="ARBA00030193"/>
    </source>
</evidence>
<evidence type="ECO:0000256" key="13">
    <source>
        <dbReference type="RuleBase" id="RU361205"/>
    </source>
</evidence>
<dbReference type="AlphaFoldDB" id="A0A1D2M0A4"/>
<dbReference type="GO" id="GO:0005829">
    <property type="term" value="C:cytosol"/>
    <property type="evidence" value="ECO:0007669"/>
    <property type="project" value="TreeGrafter"/>
</dbReference>
<dbReference type="NCBIfam" id="TIGR01496">
    <property type="entry name" value="DHPS"/>
    <property type="match status" value="1"/>
</dbReference>
<dbReference type="InterPro" id="IPR000489">
    <property type="entry name" value="Pterin-binding_dom"/>
</dbReference>
<evidence type="ECO:0000256" key="9">
    <source>
        <dbReference type="ARBA" id="ARBA00022842"/>
    </source>
</evidence>
<dbReference type="UniPathway" id="UPA00077">
    <property type="reaction ID" value="UER00156"/>
</dbReference>
<dbReference type="CDD" id="cd00739">
    <property type="entry name" value="DHPS"/>
    <property type="match status" value="1"/>
</dbReference>
<comment type="cofactor">
    <cofactor evidence="2 13">
        <name>Mg(2+)</name>
        <dbReference type="ChEBI" id="CHEBI:18420"/>
    </cofactor>
</comment>
<comment type="function">
    <text evidence="12 13">Catalyzes the condensation of para-aminobenzoate (pABA) with 6-hydroxymethyl-7,8-dihydropterin diphosphate (DHPt-PP) to form 7,8-dihydropteroate (H2Pte), the immediate precursor of folate derivatives.</text>
</comment>
<dbReference type="RefSeq" id="WP_069125039.1">
    <property type="nucleotide sequence ID" value="NZ_CP023483.1"/>
</dbReference>
<evidence type="ECO:0000313" key="16">
    <source>
        <dbReference type="Proteomes" id="UP000243591"/>
    </source>
</evidence>
<evidence type="ECO:0000256" key="4">
    <source>
        <dbReference type="ARBA" id="ARBA00009503"/>
    </source>
</evidence>
<dbReference type="OrthoDB" id="9811744at2"/>
<comment type="pathway">
    <text evidence="3 13">Cofactor biosynthesis; tetrahydrofolate biosynthesis; 7,8-dihydrofolate from 2-amino-4-hydroxy-6-hydroxymethyl-7,8-dihydropteridine diphosphate and 4-aminobenzoate: step 1/2.</text>
</comment>
<comment type="catalytic activity">
    <reaction evidence="1">
        <text>(7,8-dihydropterin-6-yl)methyl diphosphate + 4-aminobenzoate = 7,8-dihydropteroate + diphosphate</text>
        <dbReference type="Rhea" id="RHEA:19949"/>
        <dbReference type="ChEBI" id="CHEBI:17836"/>
        <dbReference type="ChEBI" id="CHEBI:17839"/>
        <dbReference type="ChEBI" id="CHEBI:33019"/>
        <dbReference type="ChEBI" id="CHEBI:72950"/>
        <dbReference type="EC" id="2.5.1.15"/>
    </reaction>
</comment>
<evidence type="ECO:0000256" key="7">
    <source>
        <dbReference type="ARBA" id="ARBA00022679"/>
    </source>
</evidence>
<evidence type="ECO:0000256" key="12">
    <source>
        <dbReference type="ARBA" id="ARBA00053449"/>
    </source>
</evidence>
<dbReference type="STRING" id="2756.BFR44_05565"/>
<dbReference type="InterPro" id="IPR011005">
    <property type="entry name" value="Dihydropteroate_synth-like_sf"/>
</dbReference>
<dbReference type="SUPFAM" id="SSF51717">
    <property type="entry name" value="Dihydropteroate synthetase-like"/>
    <property type="match status" value="1"/>
</dbReference>
<accession>A0A1D2M0A4</accession>
<keyword evidence="8 13" id="KW-0479">Metal-binding</keyword>
<comment type="similarity">
    <text evidence="4 13">Belongs to the DHPS family.</text>
</comment>
<evidence type="ECO:0000313" key="15">
    <source>
        <dbReference type="EMBL" id="ATF26034.1"/>
    </source>
</evidence>
<organism evidence="15 16">
    <name type="scientific">Brochothrix thermosphacta</name>
    <name type="common">Microbacterium thermosphactum</name>
    <dbReference type="NCBI Taxonomy" id="2756"/>
    <lineage>
        <taxon>Bacteria</taxon>
        <taxon>Bacillati</taxon>
        <taxon>Bacillota</taxon>
        <taxon>Bacilli</taxon>
        <taxon>Bacillales</taxon>
        <taxon>Listeriaceae</taxon>
        <taxon>Brochothrix</taxon>
    </lineage>
</organism>
<dbReference type="InterPro" id="IPR045031">
    <property type="entry name" value="DHP_synth-like"/>
</dbReference>
<evidence type="ECO:0000256" key="3">
    <source>
        <dbReference type="ARBA" id="ARBA00004763"/>
    </source>
</evidence>
<name>A0A1D2M0A4_BROTH</name>
<keyword evidence="10 13" id="KW-0289">Folate biosynthesis</keyword>
<evidence type="ECO:0000256" key="5">
    <source>
        <dbReference type="ARBA" id="ARBA00012458"/>
    </source>
</evidence>
<dbReference type="EMBL" id="CP023483">
    <property type="protein sequence ID" value="ATF26034.1"/>
    <property type="molecule type" value="Genomic_DNA"/>
</dbReference>
<dbReference type="KEGG" id="bths:CNY62_06240"/>
<dbReference type="GO" id="GO:0046654">
    <property type="term" value="P:tetrahydrofolate biosynthetic process"/>
    <property type="evidence" value="ECO:0007669"/>
    <property type="project" value="UniProtKB-UniPathway"/>
</dbReference>
<dbReference type="PANTHER" id="PTHR20941">
    <property type="entry name" value="FOLATE SYNTHESIS PROTEINS"/>
    <property type="match status" value="1"/>
</dbReference>
<dbReference type="PANTHER" id="PTHR20941:SF1">
    <property type="entry name" value="FOLIC ACID SYNTHESIS PROTEIN FOL1"/>
    <property type="match status" value="1"/>
</dbReference>
<keyword evidence="16" id="KW-1185">Reference proteome</keyword>
<dbReference type="PROSITE" id="PS00793">
    <property type="entry name" value="DHPS_2"/>
    <property type="match status" value="1"/>
</dbReference>
<evidence type="ECO:0000259" key="14">
    <source>
        <dbReference type="PROSITE" id="PS50972"/>
    </source>
</evidence>
<sequence length="271" mass="30351">MTLLWNRPHPTYVMGILNITPDSFSDGGQFNTTTLAVNRALEMVEDGAHLIDIGGISTRPGYSEVPLKEELNRVLPIIEMISSKSNIPLSIDTYRAETAYQAIQKGVSLINDQWRATYDNEMASVAAEQNVPIVLMHNRQKSDYKHFFEDYLEDMEESITICLKAGVPKQHIILDPGFGFVKTAQQNIEVTRRLGELANLGYDVLYAASRKRTIGAMLGDLPVDQRMEGTGAMSAYAVMQGAAAVRVHDVKEITRMMRVIDIMKRKVEWNG</sequence>
<dbReference type="EC" id="2.5.1.15" evidence="5 13"/>
<dbReference type="Gene3D" id="3.20.20.20">
    <property type="entry name" value="Dihydropteroate synthase-like"/>
    <property type="match status" value="1"/>
</dbReference>
<keyword evidence="7 13" id="KW-0808">Transferase</keyword>
<proteinExistence type="inferred from homology"/>
<evidence type="ECO:0000256" key="8">
    <source>
        <dbReference type="ARBA" id="ARBA00022723"/>
    </source>
</evidence>
<reference evidence="15 16" key="1">
    <citation type="submission" date="2017-09" db="EMBL/GenBank/DDBJ databases">
        <title>Complete Genome Sequences of Two Strains of the Meat Spoilage Bacterium Brochothrix thermosphacta Isolated from Ground Chicken.</title>
        <authorList>
            <person name="Paoli G.C."/>
            <person name="Wijey C."/>
            <person name="Chen C.-Y."/>
            <person name="Nguyen L."/>
            <person name="Yan X."/>
            <person name="Irwin P.L."/>
        </authorList>
    </citation>
    <scope>NUCLEOTIDE SEQUENCE [LARGE SCALE GENOMIC DNA]</scope>
    <source>
        <strain evidence="15 16">BI</strain>
    </source>
</reference>